<dbReference type="InterPro" id="IPR003245">
    <property type="entry name" value="Phytocyanin_dom"/>
</dbReference>
<comment type="subcellular location">
    <subcellularLocation>
        <location evidence="1">Cell membrane</location>
        <topology evidence="1">Lipid-anchor</topology>
        <topology evidence="1">GPI-anchor</topology>
    </subcellularLocation>
</comment>
<dbReference type="GO" id="GO:0005886">
    <property type="term" value="C:plasma membrane"/>
    <property type="evidence" value="ECO:0000318"/>
    <property type="project" value="GO_Central"/>
</dbReference>
<keyword evidence="14" id="KW-1185">Reference proteome</keyword>
<proteinExistence type="inferred from homology"/>
<name>A0A2C9VP27_MANES</name>
<gene>
    <name evidence="13" type="ORF">MANES_06G034400v8</name>
</gene>
<feature type="domain" description="Phytocyanin" evidence="12">
    <location>
        <begin position="19"/>
        <end position="123"/>
    </location>
</feature>
<evidence type="ECO:0000313" key="14">
    <source>
        <dbReference type="Proteomes" id="UP000091857"/>
    </source>
</evidence>
<evidence type="ECO:0000256" key="3">
    <source>
        <dbReference type="ARBA" id="ARBA00022622"/>
    </source>
</evidence>
<evidence type="ECO:0000256" key="9">
    <source>
        <dbReference type="ARBA" id="ARBA00035011"/>
    </source>
</evidence>
<keyword evidence="10" id="KW-0812">Transmembrane</keyword>
<evidence type="ECO:0000256" key="2">
    <source>
        <dbReference type="ARBA" id="ARBA00022475"/>
    </source>
</evidence>
<dbReference type="CDD" id="cd11019">
    <property type="entry name" value="OsENODL1_like"/>
    <property type="match status" value="1"/>
</dbReference>
<dbReference type="InterPro" id="IPR039391">
    <property type="entry name" value="Phytocyanin-like"/>
</dbReference>
<sequence>MASVSLVLMLCLYLSQANREILVGGKQSAWQIPSSSNHTLNLWAERTRFKVGDVLVWKYDPKEESVLQVTKEGYDKCNTSSPIKEHKDGNTKVELEHSGPFYFISGSQGNCEKGEKLIVVVLSEDHWPKSPLLPLRPSNQAYGLRDGVLLALFMSLAAIFFNLLFI</sequence>
<dbReference type="AlphaFoldDB" id="A0A2C9VP27"/>
<dbReference type="GO" id="GO:0009055">
    <property type="term" value="F:electron transfer activity"/>
    <property type="evidence" value="ECO:0007669"/>
    <property type="project" value="InterPro"/>
</dbReference>
<evidence type="ECO:0000259" key="12">
    <source>
        <dbReference type="PROSITE" id="PS51485"/>
    </source>
</evidence>
<dbReference type="InterPro" id="IPR008972">
    <property type="entry name" value="Cupredoxin"/>
</dbReference>
<dbReference type="PROSITE" id="PS51485">
    <property type="entry name" value="PHYTOCYANIN"/>
    <property type="match status" value="1"/>
</dbReference>
<accession>A0A2C9VP27</accession>
<evidence type="ECO:0000256" key="4">
    <source>
        <dbReference type="ARBA" id="ARBA00022729"/>
    </source>
</evidence>
<feature type="chain" id="PRO_5013130126" description="Phytocyanin domain-containing protein" evidence="11">
    <location>
        <begin position="18"/>
        <end position="166"/>
    </location>
</feature>
<dbReference type="FunFam" id="2.60.40.420:FF:000069">
    <property type="entry name" value="Early nodulin-like protein 1"/>
    <property type="match status" value="1"/>
</dbReference>
<evidence type="ECO:0000256" key="8">
    <source>
        <dbReference type="ARBA" id="ARBA00023288"/>
    </source>
</evidence>
<organism evidence="13 14">
    <name type="scientific">Manihot esculenta</name>
    <name type="common">Cassava</name>
    <name type="synonym">Jatropha manihot</name>
    <dbReference type="NCBI Taxonomy" id="3983"/>
    <lineage>
        <taxon>Eukaryota</taxon>
        <taxon>Viridiplantae</taxon>
        <taxon>Streptophyta</taxon>
        <taxon>Embryophyta</taxon>
        <taxon>Tracheophyta</taxon>
        <taxon>Spermatophyta</taxon>
        <taxon>Magnoliopsida</taxon>
        <taxon>eudicotyledons</taxon>
        <taxon>Gunneridae</taxon>
        <taxon>Pentapetalae</taxon>
        <taxon>rosids</taxon>
        <taxon>fabids</taxon>
        <taxon>Malpighiales</taxon>
        <taxon>Euphorbiaceae</taxon>
        <taxon>Crotonoideae</taxon>
        <taxon>Manihoteae</taxon>
        <taxon>Manihot</taxon>
    </lineage>
</organism>
<keyword evidence="5 10" id="KW-0472">Membrane</keyword>
<keyword evidence="2" id="KW-1003">Cell membrane</keyword>
<dbReference type="PANTHER" id="PTHR33021:SF197">
    <property type="entry name" value="EARLY NODULIN-LIKE PROTEIN 13"/>
    <property type="match status" value="1"/>
</dbReference>
<evidence type="ECO:0000256" key="11">
    <source>
        <dbReference type="SAM" id="SignalP"/>
    </source>
</evidence>
<dbReference type="PANTHER" id="PTHR33021">
    <property type="entry name" value="BLUE COPPER PROTEIN"/>
    <property type="match status" value="1"/>
</dbReference>
<keyword evidence="10" id="KW-1133">Transmembrane helix</keyword>
<evidence type="ECO:0000256" key="7">
    <source>
        <dbReference type="ARBA" id="ARBA00023180"/>
    </source>
</evidence>
<evidence type="ECO:0000256" key="6">
    <source>
        <dbReference type="ARBA" id="ARBA00023157"/>
    </source>
</evidence>
<feature type="signal peptide" evidence="11">
    <location>
        <begin position="1"/>
        <end position="17"/>
    </location>
</feature>
<dbReference type="Gramene" id="Manes.06G034400.3.v8.1">
    <property type="protein sequence ID" value="Manes.06G034400.3.v8.1.CDS"/>
    <property type="gene ID" value="Manes.06G034400.v8.1"/>
</dbReference>
<keyword evidence="7" id="KW-0325">Glycoprotein</keyword>
<evidence type="ECO:0000256" key="1">
    <source>
        <dbReference type="ARBA" id="ARBA00004609"/>
    </source>
</evidence>
<comment type="similarity">
    <text evidence="9">Belongs to the early nodulin-like (ENODL) family.</text>
</comment>
<dbReference type="InterPro" id="IPR041846">
    <property type="entry name" value="ENL_dom"/>
</dbReference>
<protein>
    <recommendedName>
        <fullName evidence="12">Phytocyanin domain-containing protein</fullName>
    </recommendedName>
</protein>
<dbReference type="STRING" id="3983.A0A2C9VP27"/>
<comment type="caution">
    <text evidence="13">The sequence shown here is derived from an EMBL/GenBank/DDBJ whole genome shotgun (WGS) entry which is preliminary data.</text>
</comment>
<evidence type="ECO:0000313" key="13">
    <source>
        <dbReference type="EMBL" id="OAY46871.1"/>
    </source>
</evidence>
<keyword evidence="8" id="KW-0449">Lipoprotein</keyword>
<dbReference type="EMBL" id="CM004392">
    <property type="protein sequence ID" value="OAY46871.1"/>
    <property type="molecule type" value="Genomic_DNA"/>
</dbReference>
<keyword evidence="6" id="KW-1015">Disulfide bond</keyword>
<evidence type="ECO:0000256" key="5">
    <source>
        <dbReference type="ARBA" id="ARBA00023136"/>
    </source>
</evidence>
<dbReference type="Pfam" id="PF02298">
    <property type="entry name" value="Cu_bind_like"/>
    <property type="match status" value="1"/>
</dbReference>
<dbReference type="Proteomes" id="UP000091857">
    <property type="component" value="Chromosome 6"/>
</dbReference>
<keyword evidence="3" id="KW-0336">GPI-anchor</keyword>
<dbReference type="SUPFAM" id="SSF49503">
    <property type="entry name" value="Cupredoxins"/>
    <property type="match status" value="1"/>
</dbReference>
<dbReference type="Gene3D" id="2.60.40.420">
    <property type="entry name" value="Cupredoxins - blue copper proteins"/>
    <property type="match status" value="1"/>
</dbReference>
<keyword evidence="4 11" id="KW-0732">Signal</keyword>
<evidence type="ECO:0000256" key="10">
    <source>
        <dbReference type="SAM" id="Phobius"/>
    </source>
</evidence>
<feature type="transmembrane region" description="Helical" evidence="10">
    <location>
        <begin position="147"/>
        <end position="165"/>
    </location>
</feature>
<dbReference type="GO" id="GO:0098552">
    <property type="term" value="C:side of membrane"/>
    <property type="evidence" value="ECO:0007669"/>
    <property type="project" value="UniProtKB-KW"/>
</dbReference>
<reference evidence="14" key="1">
    <citation type="journal article" date="2016" name="Nat. Biotechnol.">
        <title>Sequencing wild and cultivated cassava and related species reveals extensive interspecific hybridization and genetic diversity.</title>
        <authorList>
            <person name="Bredeson J.V."/>
            <person name="Lyons J.B."/>
            <person name="Prochnik S.E."/>
            <person name="Wu G.A."/>
            <person name="Ha C.M."/>
            <person name="Edsinger-Gonzales E."/>
            <person name="Grimwood J."/>
            <person name="Schmutz J."/>
            <person name="Rabbi I.Y."/>
            <person name="Egesi C."/>
            <person name="Nauluvula P."/>
            <person name="Lebot V."/>
            <person name="Ndunguru J."/>
            <person name="Mkamilo G."/>
            <person name="Bart R.S."/>
            <person name="Setter T.L."/>
            <person name="Gleadow R.M."/>
            <person name="Kulakow P."/>
            <person name="Ferguson M.E."/>
            <person name="Rounsley S."/>
            <person name="Rokhsar D.S."/>
        </authorList>
    </citation>
    <scope>NUCLEOTIDE SEQUENCE [LARGE SCALE GENOMIC DNA]</scope>
    <source>
        <strain evidence="14">cv. AM560-2</strain>
    </source>
</reference>